<dbReference type="Proteomes" id="UP000663828">
    <property type="component" value="Unassembled WGS sequence"/>
</dbReference>
<dbReference type="EMBL" id="CAJNOR010016637">
    <property type="protein sequence ID" value="CAF1685566.1"/>
    <property type="molecule type" value="Genomic_DNA"/>
</dbReference>
<evidence type="ECO:0000313" key="2">
    <source>
        <dbReference type="Proteomes" id="UP000663828"/>
    </source>
</evidence>
<dbReference type="AlphaFoldDB" id="A0A816HH41"/>
<protein>
    <submittedName>
        <fullName evidence="1">Uncharacterized protein</fullName>
    </submittedName>
</protein>
<reference evidence="1" key="1">
    <citation type="submission" date="2021-02" db="EMBL/GenBank/DDBJ databases">
        <authorList>
            <person name="Nowell W R."/>
        </authorList>
    </citation>
    <scope>NUCLEOTIDE SEQUENCE</scope>
</reference>
<evidence type="ECO:0000313" key="1">
    <source>
        <dbReference type="EMBL" id="CAF1685566.1"/>
    </source>
</evidence>
<name>A0A816HH41_ADIRI</name>
<comment type="caution">
    <text evidence="1">The sequence shown here is derived from an EMBL/GenBank/DDBJ whole genome shotgun (WGS) entry which is preliminary data.</text>
</comment>
<organism evidence="1 2">
    <name type="scientific">Adineta ricciae</name>
    <name type="common">Rotifer</name>
    <dbReference type="NCBI Taxonomy" id="249248"/>
    <lineage>
        <taxon>Eukaryota</taxon>
        <taxon>Metazoa</taxon>
        <taxon>Spiralia</taxon>
        <taxon>Gnathifera</taxon>
        <taxon>Rotifera</taxon>
        <taxon>Eurotatoria</taxon>
        <taxon>Bdelloidea</taxon>
        <taxon>Adinetida</taxon>
        <taxon>Adinetidae</taxon>
        <taxon>Adineta</taxon>
    </lineage>
</organism>
<keyword evidence="2" id="KW-1185">Reference proteome</keyword>
<feature type="non-terminal residue" evidence="1">
    <location>
        <position position="1"/>
    </location>
</feature>
<sequence>MHYRIQLICFFLFQHVNSIRNPLLVHIAEQQGRSSTTEAYVYRHRLVTRTSTALATINNHDNFGPETVTSYWNYYQPKPTFSNEITQSNRTENLCPRQRNVHRNCQRSCQGTNQNTNCRYQKICVCDHNCGFSCLSR</sequence>
<proteinExistence type="predicted"/>
<gene>
    <name evidence="1" type="ORF">XAT740_LOCUS61813</name>
</gene>
<accession>A0A816HH41</accession>